<dbReference type="GO" id="GO:0005634">
    <property type="term" value="C:nucleus"/>
    <property type="evidence" value="ECO:0007669"/>
    <property type="project" value="TreeGrafter"/>
</dbReference>
<dbReference type="KEGG" id="ngr:NAEGRDRAFT_67954"/>
<evidence type="ECO:0000313" key="3">
    <source>
        <dbReference type="EMBL" id="EFC43957.1"/>
    </source>
</evidence>
<dbReference type="OMA" id="QRISMIW"/>
<dbReference type="InParanoid" id="D2VGF1"/>
<dbReference type="OrthoDB" id="249703at2759"/>
<dbReference type="SMART" id="SM01183">
    <property type="entry name" value="EF1G"/>
    <property type="match status" value="1"/>
</dbReference>
<dbReference type="InterPro" id="IPR001662">
    <property type="entry name" value="EF1B_G_C"/>
</dbReference>
<dbReference type="PANTHER" id="PTHR43986:SF1">
    <property type="entry name" value="ELONGATION FACTOR 1-GAMMA"/>
    <property type="match status" value="1"/>
</dbReference>
<dbReference type="InterPro" id="IPR036433">
    <property type="entry name" value="EF1B_G_C_sf"/>
</dbReference>
<dbReference type="EMBL" id="GG738870">
    <property type="protein sequence ID" value="EFC43957.1"/>
    <property type="molecule type" value="Genomic_DNA"/>
</dbReference>
<proteinExistence type="predicted"/>
<feature type="domain" description="EF-1-gamma C-terminal" evidence="2">
    <location>
        <begin position="1"/>
        <end position="159"/>
    </location>
</feature>
<keyword evidence="1" id="KW-0251">Elongation factor</keyword>
<sequence length="159" mass="18008">MDINEFKRKYSNESDTKAVMEWAFEKIAAAPETYSFWLAEYNQPDLLTGPAWMQNNLVEGYFRNIEGLKKNCFASALVLTNDEGAQRISMVWLVPTQTVPKEFTSDDIAGSKIGDGFNLTQLKPAESEEDKTTIINYMIWNEDKGAFGGYTYASGKIFK</sequence>
<dbReference type="Proteomes" id="UP000006671">
    <property type="component" value="Unassembled WGS sequence"/>
</dbReference>
<dbReference type="AlphaFoldDB" id="D2VGF1"/>
<dbReference type="eggNOG" id="KOG1627">
    <property type="taxonomic scope" value="Eukaryota"/>
</dbReference>
<dbReference type="GeneID" id="8850091"/>
<name>D2VGF1_NAEGR</name>
<dbReference type="PANTHER" id="PTHR43986">
    <property type="entry name" value="ELONGATION FACTOR 1-GAMMA"/>
    <property type="match status" value="1"/>
</dbReference>
<keyword evidence="4" id="KW-1185">Reference proteome</keyword>
<dbReference type="STRING" id="5762.D2VGF1"/>
<evidence type="ECO:0000259" key="2">
    <source>
        <dbReference type="PROSITE" id="PS50040"/>
    </source>
</evidence>
<dbReference type="Gene3D" id="3.30.70.1010">
    <property type="entry name" value="Translation elongation factor EF1B, gamma chain, conserved domain"/>
    <property type="match status" value="1"/>
</dbReference>
<evidence type="ECO:0000313" key="4">
    <source>
        <dbReference type="Proteomes" id="UP000006671"/>
    </source>
</evidence>
<dbReference type="InterPro" id="IPR050802">
    <property type="entry name" value="EF-GSTs"/>
</dbReference>
<dbReference type="PROSITE" id="PS50040">
    <property type="entry name" value="EF1G_C"/>
    <property type="match status" value="1"/>
</dbReference>
<dbReference type="VEuPathDB" id="AmoebaDB:NAEGRDRAFT_67954"/>
<protein>
    <submittedName>
        <fullName evidence="3">Predicted protein</fullName>
    </submittedName>
</protein>
<reference evidence="3 4" key="1">
    <citation type="journal article" date="2010" name="Cell">
        <title>The genome of Naegleria gruberi illuminates early eukaryotic versatility.</title>
        <authorList>
            <person name="Fritz-Laylin L.K."/>
            <person name="Prochnik S.E."/>
            <person name="Ginger M.L."/>
            <person name="Dacks J.B."/>
            <person name="Carpenter M.L."/>
            <person name="Field M.C."/>
            <person name="Kuo A."/>
            <person name="Paredez A."/>
            <person name="Chapman J."/>
            <person name="Pham J."/>
            <person name="Shu S."/>
            <person name="Neupane R."/>
            <person name="Cipriano M."/>
            <person name="Mancuso J."/>
            <person name="Tu H."/>
            <person name="Salamov A."/>
            <person name="Lindquist E."/>
            <person name="Shapiro H."/>
            <person name="Lucas S."/>
            <person name="Grigoriev I.V."/>
            <person name="Cande W.Z."/>
            <person name="Fulton C."/>
            <person name="Rokhsar D.S."/>
            <person name="Dawson S.C."/>
        </authorList>
    </citation>
    <scope>NUCLEOTIDE SEQUENCE [LARGE SCALE GENOMIC DNA]</scope>
    <source>
        <strain evidence="3 4">NEG-M</strain>
    </source>
</reference>
<dbReference type="GO" id="GO:0003746">
    <property type="term" value="F:translation elongation factor activity"/>
    <property type="evidence" value="ECO:0007669"/>
    <property type="project" value="UniProtKB-UniRule"/>
</dbReference>
<accession>D2VGF1</accession>
<dbReference type="GO" id="GO:0005737">
    <property type="term" value="C:cytoplasm"/>
    <property type="evidence" value="ECO:0007669"/>
    <property type="project" value="TreeGrafter"/>
</dbReference>
<evidence type="ECO:0000256" key="1">
    <source>
        <dbReference type="PROSITE-ProRule" id="PRU00519"/>
    </source>
</evidence>
<dbReference type="SUPFAM" id="SSF89942">
    <property type="entry name" value="eEF1-gamma domain"/>
    <property type="match status" value="1"/>
</dbReference>
<organism evidence="4">
    <name type="scientific">Naegleria gruberi</name>
    <name type="common">Amoeba</name>
    <dbReference type="NCBI Taxonomy" id="5762"/>
    <lineage>
        <taxon>Eukaryota</taxon>
        <taxon>Discoba</taxon>
        <taxon>Heterolobosea</taxon>
        <taxon>Tetramitia</taxon>
        <taxon>Eutetramitia</taxon>
        <taxon>Vahlkampfiidae</taxon>
        <taxon>Naegleria</taxon>
    </lineage>
</organism>
<gene>
    <name evidence="3" type="ORF">NAEGRDRAFT_67954</name>
</gene>
<keyword evidence="1" id="KW-0648">Protein biosynthesis</keyword>
<dbReference type="RefSeq" id="XP_002676701.1">
    <property type="nucleotide sequence ID" value="XM_002676655.1"/>
</dbReference>
<dbReference type="Pfam" id="PF00647">
    <property type="entry name" value="EF1G"/>
    <property type="match status" value="1"/>
</dbReference>